<protein>
    <submittedName>
        <fullName evidence="6">Radical SAM/SPASM protein FxsB, inactivated metallohydrolase extension form</fullName>
    </submittedName>
</protein>
<dbReference type="SFLD" id="SFLDG01386">
    <property type="entry name" value="main_SPASM_domain-containing"/>
    <property type="match status" value="1"/>
</dbReference>
<organism evidence="6 7">
    <name type="scientific">Streptomyces cylindrosporus</name>
    <dbReference type="NCBI Taxonomy" id="2927583"/>
    <lineage>
        <taxon>Bacteria</taxon>
        <taxon>Bacillati</taxon>
        <taxon>Actinomycetota</taxon>
        <taxon>Actinomycetes</taxon>
        <taxon>Kitasatosporales</taxon>
        <taxon>Streptomycetaceae</taxon>
        <taxon>Streptomyces</taxon>
    </lineage>
</organism>
<keyword evidence="4" id="KW-0411">Iron-sulfur</keyword>
<proteinExistence type="predicted"/>
<dbReference type="SUPFAM" id="SSF102114">
    <property type="entry name" value="Radical SAM enzymes"/>
    <property type="match status" value="1"/>
</dbReference>
<dbReference type="InterPro" id="IPR026335">
    <property type="entry name" value="rSAM_SPASM_FxsB"/>
</dbReference>
<dbReference type="CDD" id="cd01335">
    <property type="entry name" value="Radical_SAM"/>
    <property type="match status" value="1"/>
</dbReference>
<dbReference type="EMBL" id="JALDAY010000001">
    <property type="protein sequence ID" value="MCI3269892.1"/>
    <property type="molecule type" value="Genomic_DNA"/>
</dbReference>
<feature type="domain" description="Radical SAM core" evidence="5">
    <location>
        <begin position="3"/>
        <end position="244"/>
    </location>
</feature>
<reference evidence="6" key="1">
    <citation type="submission" date="2022-03" db="EMBL/GenBank/DDBJ databases">
        <title>Streptomyces 7R015 and 7R016 isolated from Barleria lupulina in Thailand.</title>
        <authorList>
            <person name="Kanchanasin P."/>
            <person name="Phongsopitanun W."/>
            <person name="Tanasupawat S."/>
        </authorList>
    </citation>
    <scope>NUCLEOTIDE SEQUENCE</scope>
    <source>
        <strain evidence="6">7R015</strain>
    </source>
</reference>
<dbReference type="NCBIfam" id="TIGR04269">
    <property type="entry name" value="SAM_SPASM_FxsB"/>
    <property type="match status" value="1"/>
</dbReference>
<comment type="caution">
    <text evidence="6">The sequence shown here is derived from an EMBL/GenBank/DDBJ whole genome shotgun (WGS) entry which is preliminary data.</text>
</comment>
<dbReference type="PROSITE" id="PS51918">
    <property type="entry name" value="RADICAL_SAM"/>
    <property type="match status" value="1"/>
</dbReference>
<dbReference type="Pfam" id="PF04055">
    <property type="entry name" value="Radical_SAM"/>
    <property type="match status" value="1"/>
</dbReference>
<dbReference type="Gene3D" id="3.20.20.70">
    <property type="entry name" value="Aldolase class I"/>
    <property type="match status" value="1"/>
</dbReference>
<dbReference type="Proteomes" id="UP001165269">
    <property type="component" value="Unassembled WGS sequence"/>
</dbReference>
<dbReference type="SFLD" id="SFLDG01067">
    <property type="entry name" value="SPASM/twitch_domain_containing"/>
    <property type="match status" value="1"/>
</dbReference>
<dbReference type="PANTHER" id="PTHR43273:SF8">
    <property type="entry name" value="RADICAL SAM DOMAIN PROTEIN"/>
    <property type="match status" value="1"/>
</dbReference>
<accession>A0ABS9XY58</accession>
<dbReference type="NCBIfam" id="NF040587">
    <property type="entry name" value="rSAM_lost_HExxH"/>
    <property type="match status" value="1"/>
</dbReference>
<dbReference type="SFLD" id="SFLDS00029">
    <property type="entry name" value="Radical_SAM"/>
    <property type="match status" value="1"/>
</dbReference>
<evidence type="ECO:0000313" key="7">
    <source>
        <dbReference type="Proteomes" id="UP001165269"/>
    </source>
</evidence>
<name>A0ABS9XY58_9ACTN</name>
<dbReference type="RefSeq" id="WP_242760100.1">
    <property type="nucleotide sequence ID" value="NZ_JALDAY010000001.1"/>
</dbReference>
<dbReference type="SFLD" id="SFLDG01072">
    <property type="entry name" value="dehydrogenase_like"/>
    <property type="match status" value="1"/>
</dbReference>
<evidence type="ECO:0000313" key="6">
    <source>
        <dbReference type="EMBL" id="MCI3269892.1"/>
    </source>
</evidence>
<dbReference type="InterPro" id="IPR007197">
    <property type="entry name" value="rSAM"/>
</dbReference>
<dbReference type="InterPro" id="IPR058240">
    <property type="entry name" value="rSAM_sf"/>
</dbReference>
<keyword evidence="7" id="KW-1185">Reference proteome</keyword>
<sequence length="711" mass="76828">MTDSSIQQVVLKIHSRCDLACDHCYVYEHADQSWRARPVRISEETVELVARRLADYAHSRGLDSVSVILHGGEPLLVGPAQLRRICAELTRTLSPVTTLDLRIHTNGVTLNAAHLEVFREFGVKVSISLDGDQAANDRHRLDRRGRSSHERVLRAIGLLRRPENRHLWSGLLCTVDVANDPVAVHDALTALDPPRIDYLLPHSTWEHPPPSGPSSSPTPYADWLLAVFDRWERQGRRVPVRTFDSVLSTLRGGPSLTEAMGLAPSDLAVVETDGSFEQADSLKTAFAGAPATGYHVRDHGFAEFAEHPGVRARQSGVLGVSETCRSCPVLESCGGGLYAHRYSPERGFDNPSVFCRDLRALVEGVAERVTDHSLSAAVCGPVQLRFAQVELDRLLLARVHAELAGDPAADLAWRLLGRLDAEPAAQSRLNALLTHPYLRTSLLSSLRGPVDTPRFLSVAAAAAVHAGAEVSLAWEQPGRRLYLPTLGTLSLSKPGRVEVEVGADGFRVWDGTGRVSLPSARPAEWRPLATVAVEGGPELLVDDADPYRECFPAEATPPLEPADLALFRKRLLRTAELLEERFPAWRDGPYAGTVTTITPLVAGAGVRPGADHGLGALGVAVDVEPEELVLALPGLARRARLTALRQTADLNAPGSAAGLFLDRVGELLGAGDHEAAARALTALTLRPEHELTATGAVLAAQMWNEWAQGRG</sequence>
<dbReference type="InterPro" id="IPR013785">
    <property type="entry name" value="Aldolase_TIM"/>
</dbReference>
<keyword evidence="1" id="KW-0949">S-adenosyl-L-methionine</keyword>
<keyword evidence="2" id="KW-0479">Metal-binding</keyword>
<evidence type="ECO:0000256" key="2">
    <source>
        <dbReference type="ARBA" id="ARBA00022723"/>
    </source>
</evidence>
<evidence type="ECO:0000256" key="1">
    <source>
        <dbReference type="ARBA" id="ARBA00022691"/>
    </source>
</evidence>
<evidence type="ECO:0000256" key="4">
    <source>
        <dbReference type="ARBA" id="ARBA00023014"/>
    </source>
</evidence>
<evidence type="ECO:0000259" key="5">
    <source>
        <dbReference type="PROSITE" id="PS51918"/>
    </source>
</evidence>
<evidence type="ECO:0000256" key="3">
    <source>
        <dbReference type="ARBA" id="ARBA00023004"/>
    </source>
</evidence>
<dbReference type="InterPro" id="IPR023867">
    <property type="entry name" value="Sulphatase_maturase_rSAM"/>
</dbReference>
<gene>
    <name evidence="6" type="primary">fxsB</name>
    <name evidence="6" type="ORF">MQP27_02045</name>
</gene>
<dbReference type="PANTHER" id="PTHR43273">
    <property type="entry name" value="ANAEROBIC SULFATASE-MATURATING ENZYME HOMOLOG ASLB-RELATED"/>
    <property type="match status" value="1"/>
</dbReference>
<keyword evidence="3" id="KW-0408">Iron</keyword>